<keyword evidence="2" id="KW-1185">Reference proteome</keyword>
<dbReference type="PANTHER" id="PTHR30531:SF12">
    <property type="entry name" value="FLAGELLAR BIOSYNTHETIC PROTEIN FLHB"/>
    <property type="match status" value="1"/>
</dbReference>
<dbReference type="GO" id="GO:0005886">
    <property type="term" value="C:plasma membrane"/>
    <property type="evidence" value="ECO:0007669"/>
    <property type="project" value="TreeGrafter"/>
</dbReference>
<dbReference type="Pfam" id="PF01312">
    <property type="entry name" value="Bac_export_2"/>
    <property type="match status" value="1"/>
</dbReference>
<dbReference type="PANTHER" id="PTHR30531">
    <property type="entry name" value="FLAGELLAR BIOSYNTHETIC PROTEIN FLHB"/>
    <property type="match status" value="1"/>
</dbReference>
<dbReference type="InterPro" id="IPR006135">
    <property type="entry name" value="T3SS_substrate_exporter"/>
</dbReference>
<dbReference type="Proteomes" id="UP001321786">
    <property type="component" value="Chromosome"/>
</dbReference>
<reference evidence="1 2" key="1">
    <citation type="submission" date="2023-08" db="EMBL/GenBank/DDBJ databases">
        <title>Helicovermis profunda gen. nov., sp. nov., a novel mesophilic, fermentative bacterium within the Bacillota from a deep-sea hydrothermal vent chimney.</title>
        <authorList>
            <person name="Miyazaki U."/>
            <person name="Mizutani D."/>
            <person name="Hashimoto Y."/>
            <person name="Tame A."/>
            <person name="Sawayama S."/>
            <person name="Miyazaki J."/>
            <person name="Takai K."/>
            <person name="Nakagawa S."/>
        </authorList>
    </citation>
    <scope>NUCLEOTIDE SEQUENCE [LARGE SCALE GENOMIC DNA]</scope>
    <source>
        <strain evidence="1 2">S502</strain>
    </source>
</reference>
<gene>
    <name evidence="1" type="ORF">HLPR_17230</name>
</gene>
<dbReference type="Gene3D" id="3.40.1690.10">
    <property type="entry name" value="secretion proteins EscU"/>
    <property type="match status" value="1"/>
</dbReference>
<sequence>MKEKNKLVTALKYDALESAAPIVVAKGRGVIAEKILEVANDNDIPKYKDEKLANQLYNLSIGEEIPVNLYNVVAEVLSFIAKMDKEYE</sequence>
<protein>
    <submittedName>
        <fullName evidence="1">EscU/YscU/HrcU family type III secretion system export apparatus switch protein</fullName>
    </submittedName>
</protein>
<evidence type="ECO:0000313" key="1">
    <source>
        <dbReference type="EMBL" id="BEP29392.1"/>
    </source>
</evidence>
<dbReference type="GO" id="GO:0009306">
    <property type="term" value="P:protein secretion"/>
    <property type="evidence" value="ECO:0007669"/>
    <property type="project" value="InterPro"/>
</dbReference>
<dbReference type="AlphaFoldDB" id="A0AAU9E9F9"/>
<dbReference type="SUPFAM" id="SSF160544">
    <property type="entry name" value="EscU C-terminal domain-like"/>
    <property type="match status" value="1"/>
</dbReference>
<accession>A0AAU9E9F9</accession>
<dbReference type="KEGG" id="hprf:HLPR_17230"/>
<name>A0AAU9E9F9_9FIRM</name>
<dbReference type="RefSeq" id="WP_338535030.1">
    <property type="nucleotide sequence ID" value="NZ_AP028654.1"/>
</dbReference>
<organism evidence="1 2">
    <name type="scientific">Helicovermis profundi</name>
    <dbReference type="NCBI Taxonomy" id="3065157"/>
    <lineage>
        <taxon>Bacteria</taxon>
        <taxon>Bacillati</taxon>
        <taxon>Bacillota</taxon>
        <taxon>Clostridia</taxon>
        <taxon>Helicovermis</taxon>
    </lineage>
</organism>
<evidence type="ECO:0000313" key="2">
    <source>
        <dbReference type="Proteomes" id="UP001321786"/>
    </source>
</evidence>
<dbReference type="EMBL" id="AP028654">
    <property type="protein sequence ID" value="BEP29392.1"/>
    <property type="molecule type" value="Genomic_DNA"/>
</dbReference>
<dbReference type="InterPro" id="IPR029025">
    <property type="entry name" value="T3SS_substrate_exporter_C"/>
</dbReference>
<proteinExistence type="predicted"/>